<keyword evidence="6" id="KW-1133">Transmembrane helix</keyword>
<gene>
    <name evidence="8" type="ORF">SAMN04489765_4430</name>
</gene>
<dbReference type="SUPFAM" id="SSF52833">
    <property type="entry name" value="Thioredoxin-like"/>
    <property type="match status" value="1"/>
</dbReference>
<evidence type="ECO:0000256" key="3">
    <source>
        <dbReference type="ARBA" id="ARBA00023002"/>
    </source>
</evidence>
<keyword evidence="5" id="KW-0676">Redox-active center</keyword>
<dbReference type="PROSITE" id="PS51352">
    <property type="entry name" value="THIOREDOXIN_2"/>
    <property type="match status" value="1"/>
</dbReference>
<dbReference type="Pfam" id="PF13462">
    <property type="entry name" value="Thioredoxin_4"/>
    <property type="match status" value="1"/>
</dbReference>
<accession>A0A1H1HQ68</accession>
<evidence type="ECO:0000256" key="1">
    <source>
        <dbReference type="ARBA" id="ARBA00005791"/>
    </source>
</evidence>
<feature type="domain" description="Thioredoxin" evidence="7">
    <location>
        <begin position="39"/>
        <end position="234"/>
    </location>
</feature>
<dbReference type="RefSeq" id="WP_068530886.1">
    <property type="nucleotide sequence ID" value="NZ_AP025457.1"/>
</dbReference>
<dbReference type="AlphaFoldDB" id="A0A1H1HQ68"/>
<keyword evidence="3" id="KW-0560">Oxidoreductase</keyword>
<proteinExistence type="inferred from homology"/>
<name>A0A1H1HQ68_9ACTN</name>
<dbReference type="InterPro" id="IPR036249">
    <property type="entry name" value="Thioredoxin-like_sf"/>
</dbReference>
<keyword evidence="6" id="KW-0812">Transmembrane</keyword>
<evidence type="ECO:0000313" key="9">
    <source>
        <dbReference type="Proteomes" id="UP000183053"/>
    </source>
</evidence>
<dbReference type="PANTHER" id="PTHR13887:SF14">
    <property type="entry name" value="DISULFIDE BOND FORMATION PROTEIN D"/>
    <property type="match status" value="1"/>
</dbReference>
<evidence type="ECO:0000259" key="7">
    <source>
        <dbReference type="PROSITE" id="PS51352"/>
    </source>
</evidence>
<dbReference type="Gene3D" id="3.40.30.10">
    <property type="entry name" value="Glutaredoxin"/>
    <property type="match status" value="1"/>
</dbReference>
<protein>
    <submittedName>
        <fullName evidence="8">Thioredoxin</fullName>
    </submittedName>
</protein>
<keyword evidence="2" id="KW-0732">Signal</keyword>
<keyword evidence="9" id="KW-1185">Reference proteome</keyword>
<keyword evidence="6" id="KW-0472">Membrane</keyword>
<reference evidence="9" key="1">
    <citation type="submission" date="2016-10" db="EMBL/GenBank/DDBJ databases">
        <authorList>
            <person name="Varghese N."/>
            <person name="Submissions S."/>
        </authorList>
    </citation>
    <scope>NUCLEOTIDE SEQUENCE [LARGE SCALE GENOMIC DNA]</scope>
    <source>
        <strain evidence="9">DSM 44142</strain>
    </source>
</reference>
<comment type="similarity">
    <text evidence="1">Belongs to the thioredoxin family. DsbA subfamily.</text>
</comment>
<dbReference type="InterPro" id="IPR013766">
    <property type="entry name" value="Thioredoxin_domain"/>
</dbReference>
<feature type="transmembrane region" description="Helical" evidence="6">
    <location>
        <begin position="12"/>
        <end position="30"/>
    </location>
</feature>
<evidence type="ECO:0000256" key="2">
    <source>
        <dbReference type="ARBA" id="ARBA00022729"/>
    </source>
</evidence>
<dbReference type="PANTHER" id="PTHR13887">
    <property type="entry name" value="GLUTATHIONE S-TRANSFERASE KAPPA"/>
    <property type="match status" value="1"/>
</dbReference>
<dbReference type="EMBL" id="FNLF01000002">
    <property type="protein sequence ID" value="SDR27216.1"/>
    <property type="molecule type" value="Genomic_DNA"/>
</dbReference>
<evidence type="ECO:0000256" key="4">
    <source>
        <dbReference type="ARBA" id="ARBA00023157"/>
    </source>
</evidence>
<dbReference type="OrthoDB" id="117402at2"/>
<evidence type="ECO:0000313" key="8">
    <source>
        <dbReference type="EMBL" id="SDR27216.1"/>
    </source>
</evidence>
<evidence type="ECO:0000256" key="5">
    <source>
        <dbReference type="ARBA" id="ARBA00023284"/>
    </source>
</evidence>
<dbReference type="GO" id="GO:0016491">
    <property type="term" value="F:oxidoreductase activity"/>
    <property type="evidence" value="ECO:0007669"/>
    <property type="project" value="UniProtKB-KW"/>
</dbReference>
<sequence length="234" mass="24947">MAVSAKRRRDIGLAAILVVVIAVLAGYLAFGRSGDGGRAQAADSAAPTTARTATNQFARLQENDPLAMGPLDAPVVMVIFSDFRCPFCAKFSRDTEPQLIERYVRPGRMRIEWRDLPIFGEQSINAAKAGRAAAEQGRFWEFTHAVFGAAPERGHPDLTTDVLVGHAKEAGVPDLAKFRADFTGDGLLPAVQTDFQMAAASGATSTPLFMINDKPVVGAQPASVFTSIIDAELG</sequence>
<keyword evidence="4" id="KW-1015">Disulfide bond</keyword>
<evidence type="ECO:0000256" key="6">
    <source>
        <dbReference type="SAM" id="Phobius"/>
    </source>
</evidence>
<organism evidence="8 9">
    <name type="scientific">Tsukamurella pulmonis</name>
    <dbReference type="NCBI Taxonomy" id="47312"/>
    <lineage>
        <taxon>Bacteria</taxon>
        <taxon>Bacillati</taxon>
        <taxon>Actinomycetota</taxon>
        <taxon>Actinomycetes</taxon>
        <taxon>Mycobacteriales</taxon>
        <taxon>Tsukamurellaceae</taxon>
        <taxon>Tsukamurella</taxon>
    </lineage>
</organism>
<dbReference type="Proteomes" id="UP000183053">
    <property type="component" value="Unassembled WGS sequence"/>
</dbReference>
<dbReference type="STRING" id="47312.SAMN04489765_4430"/>
<dbReference type="InterPro" id="IPR012336">
    <property type="entry name" value="Thioredoxin-like_fold"/>
</dbReference>